<dbReference type="EMBL" id="JADEWC010000026">
    <property type="protein sequence ID" value="MBE9223234.1"/>
    <property type="molecule type" value="Genomic_DNA"/>
</dbReference>
<gene>
    <name evidence="1" type="ORF">IQ215_11055</name>
</gene>
<accession>A0ABR9V8Q9</accession>
<proteinExistence type="predicted"/>
<comment type="caution">
    <text evidence="1">The sequence shown here is derived from an EMBL/GenBank/DDBJ whole genome shotgun (WGS) entry which is preliminary data.</text>
</comment>
<dbReference type="RefSeq" id="WP_193801376.1">
    <property type="nucleotide sequence ID" value="NZ_JADEWC010000026.1"/>
</dbReference>
<organism evidence="1 2">
    <name type="scientific">Cyanobacterium stanieri LEGE 03274</name>
    <dbReference type="NCBI Taxonomy" id="1828756"/>
    <lineage>
        <taxon>Bacteria</taxon>
        <taxon>Bacillati</taxon>
        <taxon>Cyanobacteriota</taxon>
        <taxon>Cyanophyceae</taxon>
        <taxon>Oscillatoriophycideae</taxon>
        <taxon>Chroococcales</taxon>
        <taxon>Geminocystaceae</taxon>
        <taxon>Cyanobacterium</taxon>
    </lineage>
</organism>
<protein>
    <submittedName>
        <fullName evidence="1">Uncharacterized protein</fullName>
    </submittedName>
</protein>
<evidence type="ECO:0000313" key="2">
    <source>
        <dbReference type="Proteomes" id="UP000654604"/>
    </source>
</evidence>
<keyword evidence="2" id="KW-1185">Reference proteome</keyword>
<name>A0ABR9V8Q9_9CHRO</name>
<reference evidence="1 2" key="1">
    <citation type="submission" date="2020-10" db="EMBL/GenBank/DDBJ databases">
        <authorList>
            <person name="Castelo-Branco R."/>
            <person name="Eusebio N."/>
            <person name="Adriana R."/>
            <person name="Vieira A."/>
            <person name="Brugerolle De Fraissinette N."/>
            <person name="Rezende De Castro R."/>
            <person name="Schneider M.P."/>
            <person name="Vasconcelos V."/>
            <person name="Leao P.N."/>
        </authorList>
    </citation>
    <scope>NUCLEOTIDE SEQUENCE [LARGE SCALE GENOMIC DNA]</scope>
    <source>
        <strain evidence="1 2">LEGE 03274</strain>
    </source>
</reference>
<evidence type="ECO:0000313" key="1">
    <source>
        <dbReference type="EMBL" id="MBE9223234.1"/>
    </source>
</evidence>
<sequence length="45" mass="5325">MQIIRNINHNRSNIIAIDDLMLHFKVRGDRPVSRDQICQQQLNLP</sequence>
<dbReference type="Proteomes" id="UP000654604">
    <property type="component" value="Unassembled WGS sequence"/>
</dbReference>